<feature type="region of interest" description="Disordered" evidence="1">
    <location>
        <begin position="186"/>
        <end position="272"/>
    </location>
</feature>
<protein>
    <submittedName>
        <fullName evidence="2">Uncharacterized protein</fullName>
    </submittedName>
</protein>
<accession>A0A5P1F2J2</accession>
<dbReference type="Gramene" id="ONK72384">
    <property type="protein sequence ID" value="ONK72384"/>
    <property type="gene ID" value="A4U43_C04F18850"/>
</dbReference>
<feature type="region of interest" description="Disordered" evidence="1">
    <location>
        <begin position="16"/>
        <end position="76"/>
    </location>
</feature>
<evidence type="ECO:0000313" key="2">
    <source>
        <dbReference type="EMBL" id="ONK72384.1"/>
    </source>
</evidence>
<dbReference type="Proteomes" id="UP000243459">
    <property type="component" value="Chromosome 4"/>
</dbReference>
<organism evidence="2 3">
    <name type="scientific">Asparagus officinalis</name>
    <name type="common">Garden asparagus</name>
    <dbReference type="NCBI Taxonomy" id="4686"/>
    <lineage>
        <taxon>Eukaryota</taxon>
        <taxon>Viridiplantae</taxon>
        <taxon>Streptophyta</taxon>
        <taxon>Embryophyta</taxon>
        <taxon>Tracheophyta</taxon>
        <taxon>Spermatophyta</taxon>
        <taxon>Magnoliopsida</taxon>
        <taxon>Liliopsida</taxon>
        <taxon>Asparagales</taxon>
        <taxon>Asparagaceae</taxon>
        <taxon>Asparagoideae</taxon>
        <taxon>Asparagus</taxon>
    </lineage>
</organism>
<keyword evidence="3" id="KW-1185">Reference proteome</keyword>
<dbReference type="EMBL" id="CM007384">
    <property type="protein sequence ID" value="ONK72384.1"/>
    <property type="molecule type" value="Genomic_DNA"/>
</dbReference>
<dbReference type="AlphaFoldDB" id="A0A5P1F2J2"/>
<gene>
    <name evidence="2" type="ORF">A4U43_C04F18850</name>
</gene>
<feature type="compositionally biased region" description="Basic residues" evidence="1">
    <location>
        <begin position="188"/>
        <end position="199"/>
    </location>
</feature>
<feature type="compositionally biased region" description="Pro residues" evidence="1">
    <location>
        <begin position="234"/>
        <end position="243"/>
    </location>
</feature>
<proteinExistence type="predicted"/>
<feature type="compositionally biased region" description="Basic residues" evidence="1">
    <location>
        <begin position="222"/>
        <end position="232"/>
    </location>
</feature>
<feature type="compositionally biased region" description="Pro residues" evidence="1">
    <location>
        <begin position="45"/>
        <end position="63"/>
    </location>
</feature>
<feature type="compositionally biased region" description="Low complexity" evidence="1">
    <location>
        <begin position="34"/>
        <end position="44"/>
    </location>
</feature>
<evidence type="ECO:0000313" key="3">
    <source>
        <dbReference type="Proteomes" id="UP000243459"/>
    </source>
</evidence>
<evidence type="ECO:0000256" key="1">
    <source>
        <dbReference type="SAM" id="MobiDB-lite"/>
    </source>
</evidence>
<name>A0A5P1F2J2_ASPOF</name>
<sequence length="272" mass="29837">MRHAFILVAYSANHPSDASCQTPHLSPVPSEALAPSTAPSASPVAPTPRSPPRRSPSGGPYPTPTRIASQNRASYPSPAPFAVPSVSLPTTDSCAITVHAFLPRRPGPSPFASHLPWSLAHHRPRFYPRHPALIDAITVGRGFLVHHPTPFRLRHPKTPPQHNPSPHPFAVQRSYSMQPPLRIAAARVRPHPRPRRHQKVTSPSSRHPRSYSTTITTTVKRPTPHHHHRKAPPKTLPTPPETPSPSSLHRTYNAASSPIRADPSPINRQQLL</sequence>
<dbReference type="OMA" id="ADRTHAH"/>
<reference evidence="3" key="1">
    <citation type="journal article" date="2017" name="Nat. Commun.">
        <title>The asparagus genome sheds light on the origin and evolution of a young Y chromosome.</title>
        <authorList>
            <person name="Harkess A."/>
            <person name="Zhou J."/>
            <person name="Xu C."/>
            <person name="Bowers J.E."/>
            <person name="Van der Hulst R."/>
            <person name="Ayyampalayam S."/>
            <person name="Mercati F."/>
            <person name="Riccardi P."/>
            <person name="McKain M.R."/>
            <person name="Kakrana A."/>
            <person name="Tang H."/>
            <person name="Ray J."/>
            <person name="Groenendijk J."/>
            <person name="Arikit S."/>
            <person name="Mathioni S.M."/>
            <person name="Nakano M."/>
            <person name="Shan H."/>
            <person name="Telgmann-Rauber A."/>
            <person name="Kanno A."/>
            <person name="Yue Z."/>
            <person name="Chen H."/>
            <person name="Li W."/>
            <person name="Chen Y."/>
            <person name="Xu X."/>
            <person name="Zhang Y."/>
            <person name="Luo S."/>
            <person name="Chen H."/>
            <person name="Gao J."/>
            <person name="Mao Z."/>
            <person name="Pires J.C."/>
            <person name="Luo M."/>
            <person name="Kudrna D."/>
            <person name="Wing R.A."/>
            <person name="Meyers B.C."/>
            <person name="Yi K."/>
            <person name="Kong H."/>
            <person name="Lavrijsen P."/>
            <person name="Sunseri F."/>
            <person name="Falavigna A."/>
            <person name="Ye Y."/>
            <person name="Leebens-Mack J.H."/>
            <person name="Chen G."/>
        </authorList>
    </citation>
    <scope>NUCLEOTIDE SEQUENCE [LARGE SCALE GENOMIC DNA]</scope>
    <source>
        <strain evidence="3">cv. DH0086</strain>
    </source>
</reference>